<organism evidence="1 2">
    <name type="scientific">Paracoccus yeei</name>
    <dbReference type="NCBI Taxonomy" id="147645"/>
    <lineage>
        <taxon>Bacteria</taxon>
        <taxon>Pseudomonadati</taxon>
        <taxon>Pseudomonadota</taxon>
        <taxon>Alphaproteobacteria</taxon>
        <taxon>Rhodobacterales</taxon>
        <taxon>Paracoccaceae</taxon>
        <taxon>Paracoccus</taxon>
    </lineage>
</organism>
<reference evidence="1 2" key="1">
    <citation type="submission" date="2017-10" db="EMBL/GenBank/DDBJ databases">
        <title>Complete genome sequence of Paracoccus yeei TT13 isolated from human skin.</title>
        <authorList>
            <person name="Lee K."/>
            <person name="Lim J.Y."/>
            <person name="Hwang I."/>
        </authorList>
    </citation>
    <scope>NUCLEOTIDE SEQUENCE [LARGE SCALE GENOMIC DNA]</scope>
    <source>
        <strain evidence="1 2">TT13</strain>
    </source>
</reference>
<proteinExistence type="predicted"/>
<dbReference type="Proteomes" id="UP000229314">
    <property type="component" value="Chromosome"/>
</dbReference>
<name>A0A2D2C0C3_9RHOB</name>
<sequence length="198" mass="21586">MADDERAQVDAARARTGWKGPIPDAGTALHMVQRHGDFSGIRTRLKLGIPLTKGEEDALELLDRGAPAKRGPKDPSTAFETVISWRWLVERAGWSGPDARSLLAEMMGTTPGAIKERLAGAKGTGQNIADHGLNVHVERDVPPALLRHRTAKGHCLTCHKVQCRCDPAPRPAFEHTDEGAIVAALLSFWRGRWAVRTP</sequence>
<dbReference type="GeneID" id="78897823"/>
<evidence type="ECO:0000313" key="2">
    <source>
        <dbReference type="Proteomes" id="UP000229314"/>
    </source>
</evidence>
<dbReference type="EMBL" id="CP024422">
    <property type="protein sequence ID" value="ATQ55952.1"/>
    <property type="molecule type" value="Genomic_DNA"/>
</dbReference>
<dbReference type="RefSeq" id="WP_099648889.1">
    <property type="nucleotide sequence ID" value="NZ_CAJGAB010000028.1"/>
</dbReference>
<protein>
    <submittedName>
        <fullName evidence="1">Uncharacterized protein</fullName>
    </submittedName>
</protein>
<evidence type="ECO:0000313" key="1">
    <source>
        <dbReference type="EMBL" id="ATQ55952.1"/>
    </source>
</evidence>
<gene>
    <name evidence="1" type="ORF">PYTT13_09075</name>
</gene>
<accession>A0A2D2C0C3</accession>
<dbReference type="AlphaFoldDB" id="A0A2D2C0C3"/>